<dbReference type="CDD" id="cd14702">
    <property type="entry name" value="bZIP_plant_GBF1"/>
    <property type="match status" value="1"/>
</dbReference>
<feature type="region of interest" description="Disordered" evidence="7">
    <location>
        <begin position="132"/>
        <end position="153"/>
    </location>
</feature>
<name>A0A8J5GI23_ZINOF</name>
<evidence type="ECO:0000256" key="7">
    <source>
        <dbReference type="SAM" id="MobiDB-lite"/>
    </source>
</evidence>
<comment type="subcellular location">
    <subcellularLocation>
        <location evidence="1">Nucleus</location>
    </subcellularLocation>
</comment>
<dbReference type="FunFam" id="1.20.5.170:FF:000020">
    <property type="entry name" value="BZIP transcription factor"/>
    <property type="match status" value="1"/>
</dbReference>
<feature type="domain" description="BZIP" evidence="8">
    <location>
        <begin position="166"/>
        <end position="221"/>
    </location>
</feature>
<proteinExistence type="predicted"/>
<keyword evidence="10" id="KW-1185">Reference proteome</keyword>
<dbReference type="SMART" id="SM00338">
    <property type="entry name" value="BRLZ"/>
    <property type="match status" value="1"/>
</dbReference>
<evidence type="ECO:0000256" key="3">
    <source>
        <dbReference type="ARBA" id="ARBA00023125"/>
    </source>
</evidence>
<dbReference type="GO" id="GO:0005634">
    <property type="term" value="C:nucleus"/>
    <property type="evidence" value="ECO:0007669"/>
    <property type="project" value="UniProtKB-SubCell"/>
</dbReference>
<dbReference type="GO" id="GO:0003677">
    <property type="term" value="F:DNA binding"/>
    <property type="evidence" value="ECO:0007669"/>
    <property type="project" value="UniProtKB-KW"/>
</dbReference>
<keyword evidence="6" id="KW-0175">Coiled coil</keyword>
<gene>
    <name evidence="9" type="ORF">ZIOFF_036061</name>
</gene>
<dbReference type="InterPro" id="IPR045314">
    <property type="entry name" value="bZIP_plant_GBF1"/>
</dbReference>
<dbReference type="PANTHER" id="PTHR47693:SF1">
    <property type="entry name" value="BZIP TRANSCRIPTION FACTOR RISBZ3"/>
    <property type="match status" value="1"/>
</dbReference>
<evidence type="ECO:0000256" key="4">
    <source>
        <dbReference type="ARBA" id="ARBA00023163"/>
    </source>
</evidence>
<comment type="caution">
    <text evidence="9">The sequence shown here is derived from an EMBL/GenBank/DDBJ whole genome shotgun (WGS) entry which is preliminary data.</text>
</comment>
<feature type="compositionally biased region" description="Polar residues" evidence="7">
    <location>
        <begin position="132"/>
        <end position="144"/>
    </location>
</feature>
<dbReference type="AlphaFoldDB" id="A0A8J5GI23"/>
<keyword evidence="5" id="KW-0539">Nucleus</keyword>
<dbReference type="PROSITE" id="PS00036">
    <property type="entry name" value="BZIP_BASIC"/>
    <property type="match status" value="1"/>
</dbReference>
<dbReference type="Pfam" id="PF00170">
    <property type="entry name" value="bZIP_1"/>
    <property type="match status" value="1"/>
</dbReference>
<dbReference type="InterPro" id="IPR046347">
    <property type="entry name" value="bZIP_sf"/>
</dbReference>
<organism evidence="9 10">
    <name type="scientific">Zingiber officinale</name>
    <name type="common">Ginger</name>
    <name type="synonym">Amomum zingiber</name>
    <dbReference type="NCBI Taxonomy" id="94328"/>
    <lineage>
        <taxon>Eukaryota</taxon>
        <taxon>Viridiplantae</taxon>
        <taxon>Streptophyta</taxon>
        <taxon>Embryophyta</taxon>
        <taxon>Tracheophyta</taxon>
        <taxon>Spermatophyta</taxon>
        <taxon>Magnoliopsida</taxon>
        <taxon>Liliopsida</taxon>
        <taxon>Zingiberales</taxon>
        <taxon>Zingiberaceae</taxon>
        <taxon>Zingiber</taxon>
    </lineage>
</organism>
<accession>A0A8J5GI23</accession>
<dbReference type="GO" id="GO:0003700">
    <property type="term" value="F:DNA-binding transcription factor activity"/>
    <property type="evidence" value="ECO:0007669"/>
    <property type="project" value="InterPro"/>
</dbReference>
<dbReference type="Gene3D" id="1.20.5.170">
    <property type="match status" value="1"/>
</dbReference>
<dbReference type="SUPFAM" id="SSF57959">
    <property type="entry name" value="Leucine zipper domain"/>
    <property type="match status" value="1"/>
</dbReference>
<evidence type="ECO:0000256" key="1">
    <source>
        <dbReference type="ARBA" id="ARBA00004123"/>
    </source>
</evidence>
<evidence type="ECO:0000256" key="2">
    <source>
        <dbReference type="ARBA" id="ARBA00023015"/>
    </source>
</evidence>
<evidence type="ECO:0000313" key="10">
    <source>
        <dbReference type="Proteomes" id="UP000734854"/>
    </source>
</evidence>
<sequence length="358" mass="39229">MKRSASELILDLEAFLRPDGDDRSPTSPFLEELLLPAALGFGLVSRFVFSPLFDDYVLLLFFSILSPIVTNRMAPGVASWCGSKQDAFSGSGQLLSGGNQAWSQNLTPKHSEMESRSSICVETPASSNKLMTTTNQSLGASGSEQSDEESLEIEGGLCEQSTNVMDNKRMRRMVSNRESARRSRKRKQAHLADLELQVDKLRGESASLFKQLTSANQEFSEAITDNRILKSNVETLRIRVVQMAEDMVTRGTLACNLDHLLQTNLRSPNFLDPQPPSRASPDFLPAINFQGNESNYIPIPTPGQAHNIGLENGDAKNTDIRSGLSIPNPGGENLHNGIASEVEGDIWACDSNVDMMPK</sequence>
<dbReference type="InterPro" id="IPR004827">
    <property type="entry name" value="bZIP"/>
</dbReference>
<dbReference type="InterPro" id="IPR044168">
    <property type="entry name" value="RISBZ3/4/5"/>
</dbReference>
<protein>
    <recommendedName>
        <fullName evidence="8">BZIP domain-containing protein</fullName>
    </recommendedName>
</protein>
<reference evidence="9 10" key="1">
    <citation type="submission" date="2020-08" db="EMBL/GenBank/DDBJ databases">
        <title>Plant Genome Project.</title>
        <authorList>
            <person name="Zhang R.-G."/>
        </authorList>
    </citation>
    <scope>NUCLEOTIDE SEQUENCE [LARGE SCALE GENOMIC DNA]</scope>
    <source>
        <tissue evidence="9">Rhizome</tissue>
    </source>
</reference>
<evidence type="ECO:0000313" key="9">
    <source>
        <dbReference type="EMBL" id="KAG6503737.1"/>
    </source>
</evidence>
<evidence type="ECO:0000256" key="6">
    <source>
        <dbReference type="SAM" id="Coils"/>
    </source>
</evidence>
<dbReference type="PROSITE" id="PS50217">
    <property type="entry name" value="BZIP"/>
    <property type="match status" value="1"/>
</dbReference>
<evidence type="ECO:0000259" key="8">
    <source>
        <dbReference type="PROSITE" id="PS50217"/>
    </source>
</evidence>
<keyword evidence="4" id="KW-0804">Transcription</keyword>
<dbReference type="Proteomes" id="UP000734854">
    <property type="component" value="Unassembled WGS sequence"/>
</dbReference>
<dbReference type="PANTHER" id="PTHR47693">
    <property type="entry name" value="BZIP TRANSCRIPTION FACTOR RISBZ3-RELATED"/>
    <property type="match status" value="1"/>
</dbReference>
<keyword evidence="3" id="KW-0238">DNA-binding</keyword>
<keyword evidence="2" id="KW-0805">Transcription regulation</keyword>
<evidence type="ECO:0000256" key="5">
    <source>
        <dbReference type="ARBA" id="ARBA00023242"/>
    </source>
</evidence>
<feature type="coiled-coil region" evidence="6">
    <location>
        <begin position="177"/>
        <end position="211"/>
    </location>
</feature>
<dbReference type="EMBL" id="JACMSC010000010">
    <property type="protein sequence ID" value="KAG6503737.1"/>
    <property type="molecule type" value="Genomic_DNA"/>
</dbReference>